<dbReference type="Gene3D" id="3.30.565.10">
    <property type="entry name" value="Histidine kinase-like ATPase, C-terminal domain"/>
    <property type="match status" value="1"/>
</dbReference>
<dbReference type="AlphaFoldDB" id="F4KZV0"/>
<name>F4KZV0_HALH1</name>
<evidence type="ECO:0000256" key="9">
    <source>
        <dbReference type="ARBA" id="ARBA00022840"/>
    </source>
</evidence>
<feature type="domain" description="Histidine kinase" evidence="13">
    <location>
        <begin position="228"/>
        <end position="430"/>
    </location>
</feature>
<dbReference type="SMART" id="SM00304">
    <property type="entry name" value="HAMP"/>
    <property type="match status" value="1"/>
</dbReference>
<dbReference type="RefSeq" id="WP_013766059.1">
    <property type="nucleotide sequence ID" value="NC_015510.1"/>
</dbReference>
<reference evidence="16 17" key="1">
    <citation type="journal article" date="2011" name="Stand. Genomic Sci.">
        <title>Complete genome sequence of Haliscomenobacter hydrossis type strain (O).</title>
        <authorList>
            <consortium name="US DOE Joint Genome Institute (JGI-PGF)"/>
            <person name="Daligault H."/>
            <person name="Lapidus A."/>
            <person name="Zeytun A."/>
            <person name="Nolan M."/>
            <person name="Lucas S."/>
            <person name="Del Rio T.G."/>
            <person name="Tice H."/>
            <person name="Cheng J.F."/>
            <person name="Tapia R."/>
            <person name="Han C."/>
            <person name="Goodwin L."/>
            <person name="Pitluck S."/>
            <person name="Liolios K."/>
            <person name="Pagani I."/>
            <person name="Ivanova N."/>
            <person name="Huntemann M."/>
            <person name="Mavromatis K."/>
            <person name="Mikhailova N."/>
            <person name="Pati A."/>
            <person name="Chen A."/>
            <person name="Palaniappan K."/>
            <person name="Land M."/>
            <person name="Hauser L."/>
            <person name="Brambilla E.M."/>
            <person name="Rohde M."/>
            <person name="Verbarg S."/>
            <person name="Goker M."/>
            <person name="Bristow J."/>
            <person name="Eisen J.A."/>
            <person name="Markowitz V."/>
            <person name="Hugenholtz P."/>
            <person name="Kyrpides N.C."/>
            <person name="Klenk H.P."/>
            <person name="Woyke T."/>
        </authorList>
    </citation>
    <scope>NUCLEOTIDE SEQUENCE [LARGE SCALE GENOMIC DNA]</scope>
    <source>
        <strain evidence="17">ATCC 27775 / DSM 1100 / LMG 10767 / O</strain>
    </source>
</reference>
<dbReference type="Proteomes" id="UP000008461">
    <property type="component" value="Chromosome"/>
</dbReference>
<dbReference type="HOGENOM" id="CLU_000445_114_4_10"/>
<dbReference type="Pfam" id="PF13188">
    <property type="entry name" value="PAS_8"/>
    <property type="match status" value="1"/>
</dbReference>
<dbReference type="CDD" id="cd00130">
    <property type="entry name" value="PAS"/>
    <property type="match status" value="1"/>
</dbReference>
<dbReference type="SUPFAM" id="SSF55874">
    <property type="entry name" value="ATPase domain of HSP90 chaperone/DNA topoisomerase II/histidine kinase"/>
    <property type="match status" value="1"/>
</dbReference>
<keyword evidence="11 12" id="KW-0472">Membrane</keyword>
<dbReference type="GO" id="GO:0005524">
    <property type="term" value="F:ATP binding"/>
    <property type="evidence" value="ECO:0007669"/>
    <property type="project" value="UniProtKB-KW"/>
</dbReference>
<dbReference type="Gene3D" id="1.10.287.130">
    <property type="match status" value="1"/>
</dbReference>
<evidence type="ECO:0000256" key="10">
    <source>
        <dbReference type="ARBA" id="ARBA00023012"/>
    </source>
</evidence>
<comment type="catalytic activity">
    <reaction evidence="1">
        <text>ATP + protein L-histidine = ADP + protein N-phospho-L-histidine.</text>
        <dbReference type="EC" id="2.7.13.3"/>
    </reaction>
</comment>
<evidence type="ECO:0000259" key="14">
    <source>
        <dbReference type="PROSITE" id="PS50112"/>
    </source>
</evidence>
<keyword evidence="17" id="KW-1185">Reference proteome</keyword>
<feature type="domain" description="HAMP" evidence="15">
    <location>
        <begin position="52"/>
        <end position="104"/>
    </location>
</feature>
<feature type="transmembrane region" description="Helical" evidence="12">
    <location>
        <begin position="32"/>
        <end position="51"/>
    </location>
</feature>
<dbReference type="SUPFAM" id="SSF55785">
    <property type="entry name" value="PYP-like sensor domain (PAS domain)"/>
    <property type="match status" value="1"/>
</dbReference>
<evidence type="ECO:0000313" key="16">
    <source>
        <dbReference type="EMBL" id="AEE51520.1"/>
    </source>
</evidence>
<dbReference type="STRING" id="760192.Halhy_3668"/>
<dbReference type="InterPro" id="IPR050398">
    <property type="entry name" value="HssS/ArlS-like"/>
</dbReference>
<dbReference type="EC" id="2.7.13.3" evidence="3"/>
<dbReference type="Gene3D" id="6.10.340.10">
    <property type="match status" value="1"/>
</dbReference>
<keyword evidence="5" id="KW-0597">Phosphoprotein</keyword>
<evidence type="ECO:0000256" key="2">
    <source>
        <dbReference type="ARBA" id="ARBA00004651"/>
    </source>
</evidence>
<evidence type="ECO:0000259" key="13">
    <source>
        <dbReference type="PROSITE" id="PS50109"/>
    </source>
</evidence>
<dbReference type="PANTHER" id="PTHR45528:SF1">
    <property type="entry name" value="SENSOR HISTIDINE KINASE CPXA"/>
    <property type="match status" value="1"/>
</dbReference>
<dbReference type="Pfam" id="PF02518">
    <property type="entry name" value="HATPase_c"/>
    <property type="match status" value="1"/>
</dbReference>
<dbReference type="Gene3D" id="3.30.450.20">
    <property type="entry name" value="PAS domain"/>
    <property type="match status" value="1"/>
</dbReference>
<keyword evidence="4" id="KW-1003">Cell membrane</keyword>
<dbReference type="GO" id="GO:0005886">
    <property type="term" value="C:plasma membrane"/>
    <property type="evidence" value="ECO:0007669"/>
    <property type="project" value="UniProtKB-SubCell"/>
</dbReference>
<dbReference type="OrthoDB" id="1931120at2"/>
<dbReference type="PROSITE" id="PS50109">
    <property type="entry name" value="HIS_KIN"/>
    <property type="match status" value="1"/>
</dbReference>
<dbReference type="InterPro" id="IPR003660">
    <property type="entry name" value="HAMP_dom"/>
</dbReference>
<sequence>MSLRIRYLLLILILHGVIIYLAFQVLYKNKVIFIASELLVLASLYVSYAIFRDIHRPLQYILSGIEAIRDQDFSITFRPTGNREVDALISVYNAMIEQLRVERTQLAEQHYFLEKLIKASPIAILMLDFDDQLTEINPKAQELLGLSLNDLSWRNQPLTRLSHPLIVHLQLLQNGETRTIAINGVETYKVQRSFFMDRGFQRPFIMVEELSAELLASEKKAYGKVIRMMAHEVNNTVGAINSIMDSTQRHLLGQDEKTFSAALAVAQSRNERLNLFMRRFAEVVRLPLPLLERKDFNAVLREVTTLYEPLLENKGIALVFEPAPHAVLLPMDVQQIEQVLINILKNAQEACQSGQRIEVQLDASSLRIRNNGKPIPAEAEHLLFTPFYSNKTEGQGIGLTLIRDILLNHGWKFSLRTGEDGWTEFRIWWG</sequence>
<dbReference type="PANTHER" id="PTHR45528">
    <property type="entry name" value="SENSOR HISTIDINE KINASE CPXA"/>
    <property type="match status" value="1"/>
</dbReference>
<proteinExistence type="predicted"/>
<evidence type="ECO:0000256" key="5">
    <source>
        <dbReference type="ARBA" id="ARBA00022553"/>
    </source>
</evidence>
<reference key="2">
    <citation type="submission" date="2011-04" db="EMBL/GenBank/DDBJ databases">
        <title>Complete sequence of chromosome of Haliscomenobacter hydrossis DSM 1100.</title>
        <authorList>
            <consortium name="US DOE Joint Genome Institute (JGI-PGF)"/>
            <person name="Lucas S."/>
            <person name="Han J."/>
            <person name="Lapidus A."/>
            <person name="Bruce D."/>
            <person name="Goodwin L."/>
            <person name="Pitluck S."/>
            <person name="Peters L."/>
            <person name="Kyrpides N."/>
            <person name="Mavromatis K."/>
            <person name="Ivanova N."/>
            <person name="Ovchinnikova G."/>
            <person name="Pagani I."/>
            <person name="Daligault H."/>
            <person name="Detter J.C."/>
            <person name="Han C."/>
            <person name="Land M."/>
            <person name="Hauser L."/>
            <person name="Markowitz V."/>
            <person name="Cheng J.-F."/>
            <person name="Hugenholtz P."/>
            <person name="Woyke T."/>
            <person name="Wu D."/>
            <person name="Verbarg S."/>
            <person name="Frueling A."/>
            <person name="Brambilla E."/>
            <person name="Klenk H.-P."/>
            <person name="Eisen J.A."/>
        </authorList>
    </citation>
    <scope>NUCLEOTIDE SEQUENCE</scope>
    <source>
        <strain>DSM 1100</strain>
    </source>
</reference>
<evidence type="ECO:0000256" key="1">
    <source>
        <dbReference type="ARBA" id="ARBA00000085"/>
    </source>
</evidence>
<dbReference type="Pfam" id="PF00672">
    <property type="entry name" value="HAMP"/>
    <property type="match status" value="1"/>
</dbReference>
<keyword evidence="9" id="KW-0067">ATP-binding</keyword>
<dbReference type="InterPro" id="IPR005467">
    <property type="entry name" value="His_kinase_dom"/>
</dbReference>
<dbReference type="SMART" id="SM00387">
    <property type="entry name" value="HATPase_c"/>
    <property type="match status" value="1"/>
</dbReference>
<keyword evidence="12" id="KW-0812">Transmembrane</keyword>
<organism evidence="16 17">
    <name type="scientific">Haliscomenobacter hydrossis (strain ATCC 27775 / DSM 1100 / LMG 10767 / O)</name>
    <dbReference type="NCBI Taxonomy" id="760192"/>
    <lineage>
        <taxon>Bacteria</taxon>
        <taxon>Pseudomonadati</taxon>
        <taxon>Bacteroidota</taxon>
        <taxon>Saprospiria</taxon>
        <taxon>Saprospirales</taxon>
        <taxon>Haliscomenobacteraceae</taxon>
        <taxon>Haliscomenobacter</taxon>
    </lineage>
</organism>
<feature type="transmembrane region" description="Helical" evidence="12">
    <location>
        <begin position="7"/>
        <end position="26"/>
    </location>
</feature>
<gene>
    <name evidence="16" type="ordered locus">Halhy_3668</name>
</gene>
<dbReference type="InterPro" id="IPR035965">
    <property type="entry name" value="PAS-like_dom_sf"/>
</dbReference>
<dbReference type="InterPro" id="IPR036890">
    <property type="entry name" value="HATPase_C_sf"/>
</dbReference>
<evidence type="ECO:0000256" key="3">
    <source>
        <dbReference type="ARBA" id="ARBA00012438"/>
    </source>
</evidence>
<evidence type="ECO:0000256" key="4">
    <source>
        <dbReference type="ARBA" id="ARBA00022475"/>
    </source>
</evidence>
<evidence type="ECO:0000256" key="6">
    <source>
        <dbReference type="ARBA" id="ARBA00022679"/>
    </source>
</evidence>
<dbReference type="PROSITE" id="PS50112">
    <property type="entry name" value="PAS"/>
    <property type="match status" value="1"/>
</dbReference>
<keyword evidence="7" id="KW-0547">Nucleotide-binding</keyword>
<evidence type="ECO:0000313" key="17">
    <source>
        <dbReference type="Proteomes" id="UP000008461"/>
    </source>
</evidence>
<keyword evidence="12" id="KW-1133">Transmembrane helix</keyword>
<dbReference type="CDD" id="cd06225">
    <property type="entry name" value="HAMP"/>
    <property type="match status" value="1"/>
</dbReference>
<dbReference type="PROSITE" id="PS50885">
    <property type="entry name" value="HAMP"/>
    <property type="match status" value="1"/>
</dbReference>
<dbReference type="InterPro" id="IPR000014">
    <property type="entry name" value="PAS"/>
</dbReference>
<accession>F4KZV0</accession>
<dbReference type="GO" id="GO:0004673">
    <property type="term" value="F:protein histidine kinase activity"/>
    <property type="evidence" value="ECO:0007669"/>
    <property type="project" value="UniProtKB-EC"/>
</dbReference>
<dbReference type="KEGG" id="hhy:Halhy_3668"/>
<keyword evidence="8 16" id="KW-0418">Kinase</keyword>
<dbReference type="EMBL" id="CP002691">
    <property type="protein sequence ID" value="AEE51520.1"/>
    <property type="molecule type" value="Genomic_DNA"/>
</dbReference>
<evidence type="ECO:0000256" key="12">
    <source>
        <dbReference type="SAM" id="Phobius"/>
    </source>
</evidence>
<evidence type="ECO:0000256" key="11">
    <source>
        <dbReference type="ARBA" id="ARBA00023136"/>
    </source>
</evidence>
<protein>
    <recommendedName>
        <fullName evidence="3">histidine kinase</fullName>
        <ecNumber evidence="3">2.7.13.3</ecNumber>
    </recommendedName>
</protein>
<dbReference type="eggNOG" id="COG5000">
    <property type="taxonomic scope" value="Bacteria"/>
</dbReference>
<dbReference type="GO" id="GO:0000160">
    <property type="term" value="P:phosphorelay signal transduction system"/>
    <property type="evidence" value="ECO:0007669"/>
    <property type="project" value="UniProtKB-KW"/>
</dbReference>
<comment type="subcellular location">
    <subcellularLocation>
        <location evidence="2">Cell membrane</location>
        <topology evidence="2">Multi-pass membrane protein</topology>
    </subcellularLocation>
</comment>
<dbReference type="SMART" id="SM00091">
    <property type="entry name" value="PAS"/>
    <property type="match status" value="1"/>
</dbReference>
<keyword evidence="10" id="KW-0902">Two-component regulatory system</keyword>
<evidence type="ECO:0000256" key="8">
    <source>
        <dbReference type="ARBA" id="ARBA00022777"/>
    </source>
</evidence>
<evidence type="ECO:0000259" key="15">
    <source>
        <dbReference type="PROSITE" id="PS50885"/>
    </source>
</evidence>
<feature type="domain" description="PAS" evidence="14">
    <location>
        <begin position="109"/>
        <end position="164"/>
    </location>
</feature>
<dbReference type="InterPro" id="IPR003594">
    <property type="entry name" value="HATPase_dom"/>
</dbReference>
<evidence type="ECO:0000256" key="7">
    <source>
        <dbReference type="ARBA" id="ARBA00022741"/>
    </source>
</evidence>
<keyword evidence="6" id="KW-0808">Transferase</keyword>